<dbReference type="PANTHER" id="PTHR16255:SF6">
    <property type="entry name" value="PROTEIN RETARDED ROOT GROWTH-LIKE"/>
    <property type="match status" value="1"/>
</dbReference>
<feature type="domain" description="DUF155" evidence="2">
    <location>
        <begin position="241"/>
        <end position="393"/>
    </location>
</feature>
<dbReference type="InterPro" id="IPR051624">
    <property type="entry name" value="RMD1/Sad1-interacting"/>
</dbReference>
<dbReference type="InterPro" id="IPR003734">
    <property type="entry name" value="DUF155"/>
</dbReference>
<evidence type="ECO:0000313" key="3">
    <source>
        <dbReference type="EMBL" id="KAK3274133.1"/>
    </source>
</evidence>
<protein>
    <recommendedName>
        <fullName evidence="2">DUF155 domain-containing protein</fullName>
    </recommendedName>
</protein>
<accession>A0AAE0GA84</accession>
<dbReference type="PANTHER" id="PTHR16255">
    <property type="entry name" value="REQUIRED FOR MEIOTIC NUCLEAR DIVISION PROTEIN 1 HOMOLOG"/>
    <property type="match status" value="1"/>
</dbReference>
<comment type="caution">
    <text evidence="3">The sequence shown here is derived from an EMBL/GenBank/DDBJ whole genome shotgun (WGS) entry which is preliminary data.</text>
</comment>
<comment type="similarity">
    <text evidence="1">Belongs to the RMD1/sif2 family.</text>
</comment>
<dbReference type="EMBL" id="LGRX02007924">
    <property type="protein sequence ID" value="KAK3274133.1"/>
    <property type="molecule type" value="Genomic_DNA"/>
</dbReference>
<evidence type="ECO:0000259" key="2">
    <source>
        <dbReference type="Pfam" id="PF02582"/>
    </source>
</evidence>
<dbReference type="Pfam" id="PF02582">
    <property type="entry name" value="DUF155"/>
    <property type="match status" value="1"/>
</dbReference>
<proteinExistence type="inferred from homology"/>
<name>A0AAE0GA84_9CHLO</name>
<dbReference type="AlphaFoldDB" id="A0AAE0GA84"/>
<gene>
    <name evidence="3" type="ORF">CYMTET_17671</name>
</gene>
<evidence type="ECO:0000313" key="4">
    <source>
        <dbReference type="Proteomes" id="UP001190700"/>
    </source>
</evidence>
<dbReference type="GO" id="GO:0005739">
    <property type="term" value="C:mitochondrion"/>
    <property type="evidence" value="ECO:0007669"/>
    <property type="project" value="UniProtKB-ARBA"/>
</dbReference>
<evidence type="ECO:0000256" key="1">
    <source>
        <dbReference type="ARBA" id="ARBA00008306"/>
    </source>
</evidence>
<sequence length="449" mass="50299">MSFAKQARLLFHATGDAWRLVSHPKAFLGSAKHPPLRSSDPYMLLSTSFSTRAMVKPHADCARTKLDVGARRCGGLSLERKIHGDSQRIPVGATFSFTGVRDKMNQCPLGKLFIAASPKQEASYAVQRSSLHSTMSDSQLEAIMNRRVNRDLTDANLQAFNEPPPDSLAPNTDIDGEEHRGAANKAADFHLPVRAFFIGESIDCAAFSKEFGLQCVPASAKTMVRDSVVLMLSSEQNGSYVVVFKYGSVVCINVPDEDIATHLRNARRYTTGAFDTYQSDDYKVVLRSSLEEWSAFEGDFVILKRLDMNNLRVISSVLGQTVALYHYELKVDQMLEVFSEMNSKTELTGQFSMSKRRLFRVVATLNKMMADVITKLGLLKRSDTAWNYVQYAEVDPARGQLCVGLHIWGLRLEGVHILTRASIFRVWEGLRKDFELDDRFESLGEKLAY</sequence>
<keyword evidence="4" id="KW-1185">Reference proteome</keyword>
<organism evidence="3 4">
    <name type="scientific">Cymbomonas tetramitiformis</name>
    <dbReference type="NCBI Taxonomy" id="36881"/>
    <lineage>
        <taxon>Eukaryota</taxon>
        <taxon>Viridiplantae</taxon>
        <taxon>Chlorophyta</taxon>
        <taxon>Pyramimonadophyceae</taxon>
        <taxon>Pyramimonadales</taxon>
        <taxon>Pyramimonadaceae</taxon>
        <taxon>Cymbomonas</taxon>
    </lineage>
</organism>
<reference evidence="3 4" key="1">
    <citation type="journal article" date="2015" name="Genome Biol. Evol.">
        <title>Comparative Genomics of a Bacterivorous Green Alga Reveals Evolutionary Causalities and Consequences of Phago-Mixotrophic Mode of Nutrition.</title>
        <authorList>
            <person name="Burns J.A."/>
            <person name="Paasch A."/>
            <person name="Narechania A."/>
            <person name="Kim E."/>
        </authorList>
    </citation>
    <scope>NUCLEOTIDE SEQUENCE [LARGE SCALE GENOMIC DNA]</scope>
    <source>
        <strain evidence="3 4">PLY_AMNH</strain>
    </source>
</reference>
<dbReference type="Proteomes" id="UP001190700">
    <property type="component" value="Unassembled WGS sequence"/>
</dbReference>